<evidence type="ECO:0000256" key="2">
    <source>
        <dbReference type="ARBA" id="ARBA00023015"/>
    </source>
</evidence>
<gene>
    <name evidence="8" type="ORF">BKA24_001951</name>
</gene>
<reference evidence="8 9" key="1">
    <citation type="submission" date="2020-08" db="EMBL/GenBank/DDBJ databases">
        <title>Sequencing the genomes of 1000 actinobacteria strains.</title>
        <authorList>
            <person name="Klenk H.-P."/>
        </authorList>
    </citation>
    <scope>NUCLEOTIDE SEQUENCE [LARGE SCALE GENOMIC DNA]</scope>
    <source>
        <strain evidence="8 9">DSM 24947</strain>
    </source>
</reference>
<feature type="modified residue" description="4-aspartylphosphate" evidence="5">
    <location>
        <position position="60"/>
    </location>
</feature>
<evidence type="ECO:0000259" key="6">
    <source>
        <dbReference type="PROSITE" id="PS50043"/>
    </source>
</evidence>
<evidence type="ECO:0000256" key="5">
    <source>
        <dbReference type="PROSITE-ProRule" id="PRU00169"/>
    </source>
</evidence>
<protein>
    <submittedName>
        <fullName evidence="8">DNA-binding NarL/FixJ family response regulator</fullName>
    </submittedName>
</protein>
<dbReference type="SMART" id="SM00421">
    <property type="entry name" value="HTH_LUXR"/>
    <property type="match status" value="1"/>
</dbReference>
<sequence>MPPPPAPVRVLIADDQSLIRLGFRMVLDAADGIEVVGEAGDGAEAIAATERLRPDVVLMDVRMPGVDGIAATARIARDHPEVRVLVLTTFDLDEYAFGALRAGAGGFLLKDAGREELVAAVRAVAAGEATLAPRIVRRMIELVTASGGADPAASPETAARAHDVLTARERDVLDSMARGLTNSEIADELYLGESTVKTHVGRILAKLPARDRVHAVLIAHGLAEPSA</sequence>
<dbReference type="SMART" id="SM00448">
    <property type="entry name" value="REC"/>
    <property type="match status" value="1"/>
</dbReference>
<evidence type="ECO:0000256" key="1">
    <source>
        <dbReference type="ARBA" id="ARBA00022553"/>
    </source>
</evidence>
<dbReference type="InterPro" id="IPR001789">
    <property type="entry name" value="Sig_transdc_resp-reg_receiver"/>
</dbReference>
<dbReference type="PRINTS" id="PR00038">
    <property type="entry name" value="HTHLUXR"/>
</dbReference>
<dbReference type="GO" id="GO:0006355">
    <property type="term" value="P:regulation of DNA-templated transcription"/>
    <property type="evidence" value="ECO:0007669"/>
    <property type="project" value="InterPro"/>
</dbReference>
<evidence type="ECO:0000313" key="9">
    <source>
        <dbReference type="Proteomes" id="UP000573729"/>
    </source>
</evidence>
<dbReference type="PANTHER" id="PTHR43214">
    <property type="entry name" value="TWO-COMPONENT RESPONSE REGULATOR"/>
    <property type="match status" value="1"/>
</dbReference>
<organism evidence="8 9">
    <name type="scientific">Microbacterium marinum</name>
    <dbReference type="NCBI Taxonomy" id="421115"/>
    <lineage>
        <taxon>Bacteria</taxon>
        <taxon>Bacillati</taxon>
        <taxon>Actinomycetota</taxon>
        <taxon>Actinomycetes</taxon>
        <taxon>Micrococcales</taxon>
        <taxon>Microbacteriaceae</taxon>
        <taxon>Microbacterium</taxon>
    </lineage>
</organism>
<dbReference type="PROSITE" id="PS00622">
    <property type="entry name" value="HTH_LUXR_1"/>
    <property type="match status" value="1"/>
</dbReference>
<feature type="domain" description="HTH luxR-type" evidence="6">
    <location>
        <begin position="158"/>
        <end position="223"/>
    </location>
</feature>
<dbReference type="PROSITE" id="PS50043">
    <property type="entry name" value="HTH_LUXR_2"/>
    <property type="match status" value="1"/>
</dbReference>
<dbReference type="InterPro" id="IPR000792">
    <property type="entry name" value="Tscrpt_reg_LuxR_C"/>
</dbReference>
<comment type="caution">
    <text evidence="8">The sequence shown here is derived from an EMBL/GenBank/DDBJ whole genome shotgun (WGS) entry which is preliminary data.</text>
</comment>
<dbReference type="InterPro" id="IPR016032">
    <property type="entry name" value="Sig_transdc_resp-reg_C-effctor"/>
</dbReference>
<evidence type="ECO:0000259" key="7">
    <source>
        <dbReference type="PROSITE" id="PS50110"/>
    </source>
</evidence>
<dbReference type="EMBL" id="JACHMD010000001">
    <property type="protein sequence ID" value="MBB4667242.1"/>
    <property type="molecule type" value="Genomic_DNA"/>
</dbReference>
<keyword evidence="9" id="KW-1185">Reference proteome</keyword>
<keyword evidence="3 8" id="KW-0238">DNA-binding</keyword>
<evidence type="ECO:0000256" key="4">
    <source>
        <dbReference type="ARBA" id="ARBA00023163"/>
    </source>
</evidence>
<evidence type="ECO:0000313" key="8">
    <source>
        <dbReference type="EMBL" id="MBB4667242.1"/>
    </source>
</evidence>
<dbReference type="GO" id="GO:0000160">
    <property type="term" value="P:phosphorelay signal transduction system"/>
    <property type="evidence" value="ECO:0007669"/>
    <property type="project" value="InterPro"/>
</dbReference>
<keyword evidence="4" id="KW-0804">Transcription</keyword>
<dbReference type="SUPFAM" id="SSF52172">
    <property type="entry name" value="CheY-like"/>
    <property type="match status" value="1"/>
</dbReference>
<keyword evidence="2" id="KW-0805">Transcription regulation</keyword>
<keyword evidence="1 5" id="KW-0597">Phosphoprotein</keyword>
<evidence type="ECO:0000256" key="3">
    <source>
        <dbReference type="ARBA" id="ARBA00023125"/>
    </source>
</evidence>
<dbReference type="InterPro" id="IPR039420">
    <property type="entry name" value="WalR-like"/>
</dbReference>
<dbReference type="CDD" id="cd17535">
    <property type="entry name" value="REC_NarL-like"/>
    <property type="match status" value="1"/>
</dbReference>
<dbReference type="PROSITE" id="PS50110">
    <property type="entry name" value="RESPONSE_REGULATORY"/>
    <property type="match status" value="1"/>
</dbReference>
<dbReference type="InterPro" id="IPR011006">
    <property type="entry name" value="CheY-like_superfamily"/>
</dbReference>
<dbReference type="CDD" id="cd06170">
    <property type="entry name" value="LuxR_C_like"/>
    <property type="match status" value="1"/>
</dbReference>
<accession>A0A7W7BR07</accession>
<proteinExistence type="predicted"/>
<dbReference type="Pfam" id="PF00196">
    <property type="entry name" value="GerE"/>
    <property type="match status" value="1"/>
</dbReference>
<dbReference type="Proteomes" id="UP000573729">
    <property type="component" value="Unassembled WGS sequence"/>
</dbReference>
<dbReference type="Gene3D" id="3.40.50.2300">
    <property type="match status" value="1"/>
</dbReference>
<dbReference type="PANTHER" id="PTHR43214:SF24">
    <property type="entry name" value="TRANSCRIPTIONAL REGULATORY PROTEIN NARL-RELATED"/>
    <property type="match status" value="1"/>
</dbReference>
<name>A0A7W7BR07_9MICO</name>
<dbReference type="Pfam" id="PF00072">
    <property type="entry name" value="Response_reg"/>
    <property type="match status" value="1"/>
</dbReference>
<dbReference type="InterPro" id="IPR058245">
    <property type="entry name" value="NreC/VraR/RcsB-like_REC"/>
</dbReference>
<dbReference type="GO" id="GO:0003677">
    <property type="term" value="F:DNA binding"/>
    <property type="evidence" value="ECO:0007669"/>
    <property type="project" value="UniProtKB-KW"/>
</dbReference>
<dbReference type="AlphaFoldDB" id="A0A7W7BR07"/>
<dbReference type="RefSeq" id="WP_184217547.1">
    <property type="nucleotide sequence ID" value="NZ_JACHMD010000001.1"/>
</dbReference>
<dbReference type="SUPFAM" id="SSF46894">
    <property type="entry name" value="C-terminal effector domain of the bipartite response regulators"/>
    <property type="match status" value="1"/>
</dbReference>
<feature type="domain" description="Response regulatory" evidence="7">
    <location>
        <begin position="9"/>
        <end position="125"/>
    </location>
</feature>